<dbReference type="EMBL" id="JACHBR010000001">
    <property type="protein sequence ID" value="MBB5626576.1"/>
    <property type="molecule type" value="Genomic_DNA"/>
</dbReference>
<evidence type="ECO:0000313" key="1">
    <source>
        <dbReference type="EMBL" id="MBB5626576.1"/>
    </source>
</evidence>
<proteinExistence type="predicted"/>
<comment type="caution">
    <text evidence="1">The sequence shown here is derived from an EMBL/GenBank/DDBJ whole genome shotgun (WGS) entry which is preliminary data.</text>
</comment>
<keyword evidence="2" id="KW-1185">Reference proteome</keyword>
<sequence length="318" mass="34635">MRPSDDRGKILNAAYSIESDGEGLALVLESGGGRPGKDAPQGRPRNSDYNAALVLLLSRLRDMDALLLDAMVDSKTTQKANVPESERRLLDVPIRLLDEPGTSEVFQKLKRGQRHIGRSSDGNRNKRIRLHLKVPGYTPADAALLEADLAAPSIVDLLPTMAYKPTSPTAAQHPPTTFEGALERIGLVPQRGEQANLRLLLMPPGSSLGTCALCGLDLPPRLLIAAHIKRRKDCTDEERRDLANIGMLTCLLGCDALYEEGLVSVATGGQLMISPSTAHGSALASHVQARLAGRATPWWNKKREKYYAWHRSAVYRAN</sequence>
<accession>A0A7W8Z374</accession>
<name>A0A7W8Z374_9ACTN</name>
<gene>
    <name evidence="1" type="ORF">BJ981_002275</name>
</gene>
<evidence type="ECO:0000313" key="2">
    <source>
        <dbReference type="Proteomes" id="UP000588112"/>
    </source>
</evidence>
<organism evidence="1 2">
    <name type="scientific">Sphaerisporangium krabiense</name>
    <dbReference type="NCBI Taxonomy" id="763782"/>
    <lineage>
        <taxon>Bacteria</taxon>
        <taxon>Bacillati</taxon>
        <taxon>Actinomycetota</taxon>
        <taxon>Actinomycetes</taxon>
        <taxon>Streptosporangiales</taxon>
        <taxon>Streptosporangiaceae</taxon>
        <taxon>Sphaerisporangium</taxon>
    </lineage>
</organism>
<dbReference type="AlphaFoldDB" id="A0A7W8Z374"/>
<dbReference type="RefSeq" id="WP_184610604.1">
    <property type="nucleotide sequence ID" value="NZ_BOOS01000029.1"/>
</dbReference>
<protein>
    <recommendedName>
        <fullName evidence="3">HNH endonuclease</fullName>
    </recommendedName>
</protein>
<dbReference type="Proteomes" id="UP000588112">
    <property type="component" value="Unassembled WGS sequence"/>
</dbReference>
<evidence type="ECO:0008006" key="3">
    <source>
        <dbReference type="Google" id="ProtNLM"/>
    </source>
</evidence>
<reference evidence="1 2" key="1">
    <citation type="submission" date="2020-08" db="EMBL/GenBank/DDBJ databases">
        <title>Sequencing the genomes of 1000 actinobacteria strains.</title>
        <authorList>
            <person name="Klenk H.-P."/>
        </authorList>
    </citation>
    <scope>NUCLEOTIDE SEQUENCE [LARGE SCALE GENOMIC DNA]</scope>
    <source>
        <strain evidence="1 2">DSM 45790</strain>
    </source>
</reference>